<dbReference type="Proteomes" id="UP000053424">
    <property type="component" value="Unassembled WGS sequence"/>
</dbReference>
<keyword evidence="3" id="KW-1185">Reference proteome</keyword>
<gene>
    <name evidence="2" type="ORF">M413DRAFT_36873</name>
</gene>
<reference evidence="2 3" key="1">
    <citation type="submission" date="2014-04" db="EMBL/GenBank/DDBJ databases">
        <authorList>
            <consortium name="DOE Joint Genome Institute"/>
            <person name="Kuo A."/>
            <person name="Gay G."/>
            <person name="Dore J."/>
            <person name="Kohler A."/>
            <person name="Nagy L.G."/>
            <person name="Floudas D."/>
            <person name="Copeland A."/>
            <person name="Barry K.W."/>
            <person name="Cichocki N."/>
            <person name="Veneault-Fourrey C."/>
            <person name="LaButti K."/>
            <person name="Lindquist E.A."/>
            <person name="Lipzen A."/>
            <person name="Lundell T."/>
            <person name="Morin E."/>
            <person name="Murat C."/>
            <person name="Sun H."/>
            <person name="Tunlid A."/>
            <person name="Henrissat B."/>
            <person name="Grigoriev I.V."/>
            <person name="Hibbett D.S."/>
            <person name="Martin F."/>
            <person name="Nordberg H.P."/>
            <person name="Cantor M.N."/>
            <person name="Hua S.X."/>
        </authorList>
    </citation>
    <scope>NUCLEOTIDE SEQUENCE [LARGE SCALE GENOMIC DNA]</scope>
    <source>
        <strain evidence="3">h7</strain>
    </source>
</reference>
<feature type="non-terminal residue" evidence="2">
    <location>
        <position position="152"/>
    </location>
</feature>
<protein>
    <recommendedName>
        <fullName evidence="4">Cyanovirin-N domain-containing protein</fullName>
    </recommendedName>
</protein>
<dbReference type="OrthoDB" id="2966769at2759"/>
<feature type="chain" id="PRO_5002160077" description="Cyanovirin-N domain-containing protein" evidence="1">
    <location>
        <begin position="21"/>
        <end position="152"/>
    </location>
</feature>
<keyword evidence="1" id="KW-0732">Signal</keyword>
<dbReference type="AlphaFoldDB" id="A0A0C2Z665"/>
<evidence type="ECO:0000313" key="3">
    <source>
        <dbReference type="Proteomes" id="UP000053424"/>
    </source>
</evidence>
<organism evidence="2 3">
    <name type="scientific">Hebeloma cylindrosporum</name>
    <dbReference type="NCBI Taxonomy" id="76867"/>
    <lineage>
        <taxon>Eukaryota</taxon>
        <taxon>Fungi</taxon>
        <taxon>Dikarya</taxon>
        <taxon>Basidiomycota</taxon>
        <taxon>Agaricomycotina</taxon>
        <taxon>Agaricomycetes</taxon>
        <taxon>Agaricomycetidae</taxon>
        <taxon>Agaricales</taxon>
        <taxon>Agaricineae</taxon>
        <taxon>Hymenogastraceae</taxon>
        <taxon>Hebeloma</taxon>
    </lineage>
</organism>
<name>A0A0C2Z665_HEBCY</name>
<proteinExistence type="predicted"/>
<evidence type="ECO:0000256" key="1">
    <source>
        <dbReference type="SAM" id="SignalP"/>
    </source>
</evidence>
<dbReference type="EMBL" id="KN831768">
    <property type="protein sequence ID" value="KIM48657.1"/>
    <property type="molecule type" value="Genomic_DNA"/>
</dbReference>
<accession>A0A0C2Z665</accession>
<dbReference type="HOGENOM" id="CLU_090715_0_0_1"/>
<evidence type="ECO:0008006" key="4">
    <source>
        <dbReference type="Google" id="ProtNLM"/>
    </source>
</evidence>
<sequence>MRFISLLSVLFLTFVQLSQGKFITAACRSGTRYCVQRNSQGTWCYSPEAISATTAAMTACQGDHVELQGALQSHLNQNLSIAYYNGVDNKWLGGVDYSVPTASGIVRMCLSNSAGDGMLQTLCFNVAGDNSVDGFPFCLVAGGPPVVSDGCY</sequence>
<feature type="signal peptide" evidence="1">
    <location>
        <begin position="1"/>
        <end position="20"/>
    </location>
</feature>
<evidence type="ECO:0000313" key="2">
    <source>
        <dbReference type="EMBL" id="KIM48657.1"/>
    </source>
</evidence>
<reference evidence="3" key="2">
    <citation type="submission" date="2015-01" db="EMBL/GenBank/DDBJ databases">
        <title>Evolutionary Origins and Diversification of the Mycorrhizal Mutualists.</title>
        <authorList>
            <consortium name="DOE Joint Genome Institute"/>
            <consortium name="Mycorrhizal Genomics Consortium"/>
            <person name="Kohler A."/>
            <person name="Kuo A."/>
            <person name="Nagy L.G."/>
            <person name="Floudas D."/>
            <person name="Copeland A."/>
            <person name="Barry K.W."/>
            <person name="Cichocki N."/>
            <person name="Veneault-Fourrey C."/>
            <person name="LaButti K."/>
            <person name="Lindquist E.A."/>
            <person name="Lipzen A."/>
            <person name="Lundell T."/>
            <person name="Morin E."/>
            <person name="Murat C."/>
            <person name="Riley R."/>
            <person name="Ohm R."/>
            <person name="Sun H."/>
            <person name="Tunlid A."/>
            <person name="Henrissat B."/>
            <person name="Grigoriev I.V."/>
            <person name="Hibbett D.S."/>
            <person name="Martin F."/>
        </authorList>
    </citation>
    <scope>NUCLEOTIDE SEQUENCE [LARGE SCALE GENOMIC DNA]</scope>
    <source>
        <strain evidence="3">h7</strain>
    </source>
</reference>